<keyword evidence="2" id="KW-1185">Reference proteome</keyword>
<accession>A0ABP1WBA5</accession>
<dbReference type="EMBL" id="CAKZ01000119">
    <property type="protein sequence ID" value="CCJ81947.1"/>
    <property type="molecule type" value="Genomic_DNA"/>
</dbReference>
<proteinExistence type="predicted"/>
<sequence length="42" mass="4247">MAGQAPGVTAAVEWSGERVARSEKEAKKTCASAQVGVSVVIS</sequence>
<dbReference type="Proteomes" id="UP000009342">
    <property type="component" value="Unassembled WGS sequence"/>
</dbReference>
<reference evidence="2" key="1">
    <citation type="journal article" date="2012" name="PLoS ONE">
        <title>Comparative analysis of genome sequences covering the seven cronobacter species.</title>
        <authorList>
            <person name="Joseph S."/>
            <person name="Desai P."/>
            <person name="Ji Y."/>
            <person name="Cummings C.A."/>
            <person name="Shih R."/>
            <person name="Degoricija L."/>
            <person name="Rico A."/>
            <person name="Brzoska P."/>
            <person name="Hamby S.E."/>
            <person name="Masood N."/>
            <person name="Hariri S."/>
            <person name="Sonbol H."/>
            <person name="Chuzhanova N."/>
            <person name="McClelland M."/>
            <person name="Furtado M.R."/>
            <person name="Forsythe S.J."/>
        </authorList>
    </citation>
    <scope>NUCLEOTIDE SEQUENCE [LARGE SCALE GENOMIC DNA]</scope>
    <source>
        <strain evidence="2">1210</strain>
    </source>
</reference>
<organism evidence="1 2">
    <name type="scientific">Cronobacter dublinensis 1210</name>
    <dbReference type="NCBI Taxonomy" id="1208656"/>
    <lineage>
        <taxon>Bacteria</taxon>
        <taxon>Pseudomonadati</taxon>
        <taxon>Pseudomonadota</taxon>
        <taxon>Gammaproteobacteria</taxon>
        <taxon>Enterobacterales</taxon>
        <taxon>Enterobacteriaceae</taxon>
        <taxon>Cronobacter</taxon>
    </lineage>
</organism>
<comment type="caution">
    <text evidence="1">The sequence shown here is derived from an EMBL/GenBank/DDBJ whole genome shotgun (WGS) entry which is preliminary data.</text>
</comment>
<evidence type="ECO:0000313" key="1">
    <source>
        <dbReference type="EMBL" id="CCJ81947.1"/>
    </source>
</evidence>
<evidence type="ECO:0000313" key="2">
    <source>
        <dbReference type="Proteomes" id="UP000009342"/>
    </source>
</evidence>
<gene>
    <name evidence="1" type="ORF">BN134_2706</name>
</gene>
<name>A0ABP1WBA5_9ENTR</name>
<protein>
    <submittedName>
        <fullName evidence="1">Uncharacterized protein</fullName>
    </submittedName>
</protein>